<dbReference type="AlphaFoldDB" id="A0A928Y6T7"/>
<evidence type="ECO:0000313" key="3">
    <source>
        <dbReference type="Proteomes" id="UP000710385"/>
    </source>
</evidence>
<reference evidence="2" key="1">
    <citation type="submission" date="2020-05" db="EMBL/GenBank/DDBJ databases">
        <title>High-Quality Genomes of Partial-Nitritation/Anammox System by Hierarchical Clustering Based Hybrid Assembly.</title>
        <authorList>
            <person name="Liu L."/>
            <person name="Wang Y."/>
            <person name="Che Y."/>
            <person name="Chen Y."/>
            <person name="Xia Y."/>
            <person name="Luo R."/>
            <person name="Cheng S.H."/>
            <person name="Zheng C."/>
            <person name="Zhang T."/>
        </authorList>
    </citation>
    <scope>NUCLEOTIDE SEQUENCE</scope>
    <source>
        <strain evidence="2">H1_PAT1</strain>
    </source>
</reference>
<feature type="chain" id="PRO_5037388664" description="Polymer-forming cytoskeletal protein" evidence="1">
    <location>
        <begin position="18"/>
        <end position="155"/>
    </location>
</feature>
<evidence type="ECO:0000256" key="1">
    <source>
        <dbReference type="SAM" id="SignalP"/>
    </source>
</evidence>
<proteinExistence type="predicted"/>
<comment type="caution">
    <text evidence="2">The sequence shown here is derived from an EMBL/GenBank/DDBJ whole genome shotgun (WGS) entry which is preliminary data.</text>
</comment>
<sequence>MTFAAIGFLAAGATVHAACNIINGKAYGDCAGTQINKGIKGHLTVRSSISESGIIAGATILKGGQLHLSGISYGDIEVHKGALLRLTGTVNGTVNNLEGNVEVEGTLNHLHTIGGKVIIGGSVKYFSGIGCVSYKKGAVVNEMPVNETTCKTSKQ</sequence>
<accession>A0A928Y6T7</accession>
<dbReference type="EMBL" id="JABTTY010000003">
    <property type="protein sequence ID" value="MBE7525907.1"/>
    <property type="molecule type" value="Genomic_DNA"/>
</dbReference>
<evidence type="ECO:0008006" key="4">
    <source>
        <dbReference type="Google" id="ProtNLM"/>
    </source>
</evidence>
<name>A0A928Y6T7_UNCKA</name>
<gene>
    <name evidence="2" type="ORF">HS096_06405</name>
</gene>
<protein>
    <recommendedName>
        <fullName evidence="4">Polymer-forming cytoskeletal protein</fullName>
    </recommendedName>
</protein>
<dbReference type="Proteomes" id="UP000710385">
    <property type="component" value="Unassembled WGS sequence"/>
</dbReference>
<organism evidence="2 3">
    <name type="scientific">candidate division WWE3 bacterium</name>
    <dbReference type="NCBI Taxonomy" id="2053526"/>
    <lineage>
        <taxon>Bacteria</taxon>
        <taxon>Katanobacteria</taxon>
    </lineage>
</organism>
<evidence type="ECO:0000313" key="2">
    <source>
        <dbReference type="EMBL" id="MBE7525907.1"/>
    </source>
</evidence>
<feature type="signal peptide" evidence="1">
    <location>
        <begin position="1"/>
        <end position="17"/>
    </location>
</feature>
<keyword evidence="1" id="KW-0732">Signal</keyword>